<sequence>MKFNKPKINTQKTTIQAKSKIQTAMNTTRNKLNMGTFNPDAFTIEHLTIKDRRIPKKFNNYTLVHLTDIHLGQWINKTKLDGIVQLTNNQNPDTILLTGDYLSYQTKNYLKELETSLKKLNPKDKTISVLGNHDHWMDAKKVKEALNNANIINLENDVYPLQKQNKTLQIAGVDSITLHKDDIEKVKEKLEKNTPAIMLAHEPDFADTTSKLPQFILQLSGHSHGGQITLPHIGTPIRGKNFIKYPIGKYQIENLTQYTSRGVGTNAFWIRINCTPEITKITLKSR</sequence>
<proteinExistence type="predicted"/>
<dbReference type="GO" id="GO:0016787">
    <property type="term" value="F:hydrolase activity"/>
    <property type="evidence" value="ECO:0007669"/>
    <property type="project" value="InterPro"/>
</dbReference>
<feature type="domain" description="Calcineurin-like phosphoesterase" evidence="1">
    <location>
        <begin position="62"/>
        <end position="224"/>
    </location>
</feature>
<protein>
    <submittedName>
        <fullName evidence="2">Metallophosphatase</fullName>
    </submittedName>
</protein>
<comment type="caution">
    <text evidence="2">The sequence shown here is derived from an EMBL/GenBank/DDBJ whole genome shotgun (WGS) entry which is preliminary data.</text>
</comment>
<dbReference type="Proteomes" id="UP000248557">
    <property type="component" value="Unassembled WGS sequence"/>
</dbReference>
<dbReference type="AlphaFoldDB" id="A0A328PWZ7"/>
<dbReference type="RefSeq" id="WP_011407041.1">
    <property type="nucleotide sequence ID" value="NZ_CATZNA010000085.1"/>
</dbReference>
<organism evidence="2 3">
    <name type="scientific">Methanosphaera stadtmanae</name>
    <dbReference type="NCBI Taxonomy" id="2317"/>
    <lineage>
        <taxon>Archaea</taxon>
        <taxon>Methanobacteriati</taxon>
        <taxon>Methanobacteriota</taxon>
        <taxon>Methanomada group</taxon>
        <taxon>Methanobacteria</taxon>
        <taxon>Methanobacteriales</taxon>
        <taxon>Methanobacteriaceae</taxon>
        <taxon>Methanosphaera</taxon>
    </lineage>
</organism>
<evidence type="ECO:0000313" key="2">
    <source>
        <dbReference type="EMBL" id="RAP02461.1"/>
    </source>
</evidence>
<gene>
    <name evidence="2" type="ORF">CA615_07360</name>
</gene>
<dbReference type="Gene3D" id="3.60.21.10">
    <property type="match status" value="1"/>
</dbReference>
<dbReference type="OMA" id="QPYIRGH"/>
<evidence type="ECO:0000313" key="3">
    <source>
        <dbReference type="Proteomes" id="UP000248557"/>
    </source>
</evidence>
<dbReference type="PANTHER" id="PTHR31302:SF0">
    <property type="entry name" value="TRANSMEMBRANE PROTEIN WITH METALLOPHOSPHOESTERASE DOMAIN"/>
    <property type="match status" value="1"/>
</dbReference>
<dbReference type="InterPro" id="IPR004843">
    <property type="entry name" value="Calcineurin-like_PHP"/>
</dbReference>
<dbReference type="Pfam" id="PF00149">
    <property type="entry name" value="Metallophos"/>
    <property type="match status" value="1"/>
</dbReference>
<name>A0A328PWZ7_9EURY</name>
<accession>A0A328PWZ7</accession>
<dbReference type="SUPFAM" id="SSF56300">
    <property type="entry name" value="Metallo-dependent phosphatases"/>
    <property type="match status" value="1"/>
</dbReference>
<dbReference type="CDD" id="cd07385">
    <property type="entry name" value="MPP_YkuE_C"/>
    <property type="match status" value="1"/>
</dbReference>
<dbReference type="InterPro" id="IPR029052">
    <property type="entry name" value="Metallo-depent_PP-like"/>
</dbReference>
<dbReference type="GeneID" id="3856104"/>
<dbReference type="InterPro" id="IPR051158">
    <property type="entry name" value="Metallophosphoesterase_sf"/>
</dbReference>
<reference evidence="2 3" key="1">
    <citation type="submission" date="2017-05" db="EMBL/GenBank/DDBJ databases">
        <title>Host range expansion of the Methanosphaera genus to humans and monogastric animals involves recent and extensive reduction in genome content.</title>
        <authorList>
            <person name="Hoedt E.C."/>
            <person name="Volmer J.G."/>
            <person name="Parks D.H."/>
            <person name="Rosewarne C.P."/>
            <person name="Denman S.E."/>
            <person name="Mcsweeney C.S."/>
            <person name="O Cuiv P."/>
            <person name="Hugenholtz P."/>
            <person name="Tyson G.W."/>
            <person name="Morrison M."/>
        </authorList>
    </citation>
    <scope>NUCLEOTIDE SEQUENCE [LARGE SCALE GENOMIC DNA]</scope>
    <source>
        <strain evidence="2 3">PA5</strain>
    </source>
</reference>
<evidence type="ECO:0000259" key="1">
    <source>
        <dbReference type="Pfam" id="PF00149"/>
    </source>
</evidence>
<dbReference type="PANTHER" id="PTHR31302">
    <property type="entry name" value="TRANSMEMBRANE PROTEIN WITH METALLOPHOSPHOESTERASE DOMAIN-RELATED"/>
    <property type="match status" value="1"/>
</dbReference>
<dbReference type="EMBL" id="NGJK01000091">
    <property type="protein sequence ID" value="RAP02461.1"/>
    <property type="molecule type" value="Genomic_DNA"/>
</dbReference>